<gene>
    <name evidence="2" type="ORF">METZ01_LOCUS265032</name>
</gene>
<evidence type="ECO:0000313" key="2">
    <source>
        <dbReference type="EMBL" id="SVC12178.1"/>
    </source>
</evidence>
<dbReference type="AlphaFoldDB" id="A0A382JKB9"/>
<feature type="region of interest" description="Disordered" evidence="1">
    <location>
        <begin position="1"/>
        <end position="22"/>
    </location>
</feature>
<evidence type="ECO:0000256" key="1">
    <source>
        <dbReference type="SAM" id="MobiDB-lite"/>
    </source>
</evidence>
<proteinExistence type="predicted"/>
<feature type="compositionally biased region" description="Basic residues" evidence="1">
    <location>
        <begin position="12"/>
        <end position="22"/>
    </location>
</feature>
<name>A0A382JKB9_9ZZZZ</name>
<feature type="non-terminal residue" evidence="2">
    <location>
        <position position="1"/>
    </location>
</feature>
<protein>
    <submittedName>
        <fullName evidence="2">Uncharacterized protein</fullName>
    </submittedName>
</protein>
<accession>A0A382JKB9</accession>
<sequence length="22" mass="2589">LQDVYENGLKTRSPKLRKLNES</sequence>
<reference evidence="2" key="1">
    <citation type="submission" date="2018-05" db="EMBL/GenBank/DDBJ databases">
        <authorList>
            <person name="Lanie J.A."/>
            <person name="Ng W.-L."/>
            <person name="Kazmierczak K.M."/>
            <person name="Andrzejewski T.M."/>
            <person name="Davidsen T.M."/>
            <person name="Wayne K.J."/>
            <person name="Tettelin H."/>
            <person name="Glass J.I."/>
            <person name="Rusch D."/>
            <person name="Podicherti R."/>
            <person name="Tsui H.-C.T."/>
            <person name="Winkler M.E."/>
        </authorList>
    </citation>
    <scope>NUCLEOTIDE SEQUENCE</scope>
</reference>
<dbReference type="EMBL" id="UINC01074714">
    <property type="protein sequence ID" value="SVC12178.1"/>
    <property type="molecule type" value="Genomic_DNA"/>
</dbReference>
<organism evidence="2">
    <name type="scientific">marine metagenome</name>
    <dbReference type="NCBI Taxonomy" id="408172"/>
    <lineage>
        <taxon>unclassified sequences</taxon>
        <taxon>metagenomes</taxon>
        <taxon>ecological metagenomes</taxon>
    </lineage>
</organism>